<evidence type="ECO:0000256" key="4">
    <source>
        <dbReference type="ARBA" id="ARBA00023239"/>
    </source>
</evidence>
<dbReference type="InterPro" id="IPR004839">
    <property type="entry name" value="Aminotransferase_I/II_large"/>
</dbReference>
<evidence type="ECO:0000313" key="8">
    <source>
        <dbReference type="Proteomes" id="UP000184386"/>
    </source>
</evidence>
<dbReference type="EMBL" id="FRAC01000007">
    <property type="protein sequence ID" value="SHJ78465.1"/>
    <property type="molecule type" value="Genomic_DNA"/>
</dbReference>
<dbReference type="Gene3D" id="3.40.640.10">
    <property type="entry name" value="Type I PLP-dependent aspartate aminotransferase-like (Major domain)"/>
    <property type="match status" value="1"/>
</dbReference>
<protein>
    <recommendedName>
        <fullName evidence="2">cysteine-S-conjugate beta-lyase</fullName>
        <ecNumber evidence="2">4.4.1.13</ecNumber>
    </recommendedName>
</protein>
<evidence type="ECO:0000256" key="2">
    <source>
        <dbReference type="ARBA" id="ARBA00012224"/>
    </source>
</evidence>
<comment type="similarity">
    <text evidence="5">Belongs to the class-II pyridoxal-phosphate-dependent aminotransferase family. MalY/PatB cystathionine beta-lyase subfamily.</text>
</comment>
<gene>
    <name evidence="7" type="ORF">SAMN02745136_00844</name>
</gene>
<evidence type="ECO:0000256" key="3">
    <source>
        <dbReference type="ARBA" id="ARBA00022898"/>
    </source>
</evidence>
<dbReference type="CDD" id="cd00609">
    <property type="entry name" value="AAT_like"/>
    <property type="match status" value="1"/>
</dbReference>
<proteinExistence type="inferred from homology"/>
<dbReference type="GO" id="GO:0047804">
    <property type="term" value="F:cysteine-S-conjugate beta-lyase activity"/>
    <property type="evidence" value="ECO:0007669"/>
    <property type="project" value="UniProtKB-EC"/>
</dbReference>
<dbReference type="Proteomes" id="UP000184386">
    <property type="component" value="Unassembled WGS sequence"/>
</dbReference>
<evidence type="ECO:0000259" key="6">
    <source>
        <dbReference type="Pfam" id="PF00155"/>
    </source>
</evidence>
<dbReference type="STRING" id="1121322.SAMN02745136_00844"/>
<dbReference type="Gene3D" id="3.90.1150.10">
    <property type="entry name" value="Aspartate Aminotransferase, domain 1"/>
    <property type="match status" value="1"/>
</dbReference>
<dbReference type="PANTHER" id="PTHR43525:SF1">
    <property type="entry name" value="PROTEIN MALY"/>
    <property type="match status" value="1"/>
</dbReference>
<dbReference type="NCBIfam" id="TIGR04350">
    <property type="entry name" value="C_S_lyase_PatB"/>
    <property type="match status" value="1"/>
</dbReference>
<dbReference type="SUPFAM" id="SSF53383">
    <property type="entry name" value="PLP-dependent transferases"/>
    <property type="match status" value="1"/>
</dbReference>
<keyword evidence="8" id="KW-1185">Reference proteome</keyword>
<dbReference type="InterPro" id="IPR015421">
    <property type="entry name" value="PyrdxlP-dep_Trfase_major"/>
</dbReference>
<dbReference type="InterPro" id="IPR015422">
    <property type="entry name" value="PyrdxlP-dep_Trfase_small"/>
</dbReference>
<dbReference type="InterPro" id="IPR015424">
    <property type="entry name" value="PyrdxlP-dep_Trfase"/>
</dbReference>
<dbReference type="RefSeq" id="WP_073273256.1">
    <property type="nucleotide sequence ID" value="NZ_FRAC01000007.1"/>
</dbReference>
<accession>A0A1M6M4R5</accession>
<dbReference type="AlphaFoldDB" id="A0A1M6M4R5"/>
<evidence type="ECO:0000256" key="1">
    <source>
        <dbReference type="ARBA" id="ARBA00001933"/>
    </source>
</evidence>
<keyword evidence="3" id="KW-0663">Pyridoxal phosphate</keyword>
<name>A0A1M6M4R5_9FIRM</name>
<comment type="cofactor">
    <cofactor evidence="1">
        <name>pyridoxal 5'-phosphate</name>
        <dbReference type="ChEBI" id="CHEBI:597326"/>
    </cofactor>
</comment>
<dbReference type="InterPro" id="IPR051798">
    <property type="entry name" value="Class-II_PLP-Dep_Aminotrans"/>
</dbReference>
<dbReference type="GO" id="GO:0030170">
    <property type="term" value="F:pyridoxal phosphate binding"/>
    <property type="evidence" value="ECO:0007669"/>
    <property type="project" value="InterPro"/>
</dbReference>
<sequence>MPYNFDELIDRKNTNSLKYDFAAERGKKETLIPMWVADMDFATLPDVTKALVKAAEHGVFGYSEVKENYFTILHKWFLSHYHWNIDRKWLVKTPGVVFAIAMSVRAFTREGDSILIQRPVYYPFSEAVLNNNRKLINNPLIYENGSYRIDFGDFEQKIIDNQVKLFILCNPHNPVGRVYTREELTRLGDICVKHDVLVVSDEIHADFIHPGHAHLVFASIKEEYAKRTITCTAPSKTFNLAGLQASNVLIPNPALKTKFKEEITKSGYSQLNTMGLIACQAAYEYGDEWLKELEAYIYENIRTAKQFIEAEIPVLKVVDTQGTYLLWVDFNALGMETEALENFITEKAGLWLDGGTMFGPEGKGFQRFNVACPKATLLKALDQLKAAVASLS</sequence>
<dbReference type="Pfam" id="PF00155">
    <property type="entry name" value="Aminotran_1_2"/>
    <property type="match status" value="1"/>
</dbReference>
<evidence type="ECO:0000313" key="7">
    <source>
        <dbReference type="EMBL" id="SHJ78465.1"/>
    </source>
</evidence>
<feature type="domain" description="Aminotransferase class I/classII large" evidence="6">
    <location>
        <begin position="36"/>
        <end position="383"/>
    </location>
</feature>
<dbReference type="InterPro" id="IPR027619">
    <property type="entry name" value="C-S_lyase_PatB-like"/>
</dbReference>
<evidence type="ECO:0000256" key="5">
    <source>
        <dbReference type="ARBA" id="ARBA00037974"/>
    </source>
</evidence>
<dbReference type="OrthoDB" id="9802872at2"/>
<reference evidence="7 8" key="1">
    <citation type="submission" date="2016-11" db="EMBL/GenBank/DDBJ databases">
        <authorList>
            <person name="Jaros S."/>
            <person name="Januszkiewicz K."/>
            <person name="Wedrychowicz H."/>
        </authorList>
    </citation>
    <scope>NUCLEOTIDE SEQUENCE [LARGE SCALE GENOMIC DNA]</scope>
    <source>
        <strain evidence="7 8">DSM 15929</strain>
    </source>
</reference>
<dbReference type="EC" id="4.4.1.13" evidence="2"/>
<keyword evidence="4 7" id="KW-0456">Lyase</keyword>
<organism evidence="7 8">
    <name type="scientific">Anaerocolumna jejuensis DSM 15929</name>
    <dbReference type="NCBI Taxonomy" id="1121322"/>
    <lineage>
        <taxon>Bacteria</taxon>
        <taxon>Bacillati</taxon>
        <taxon>Bacillota</taxon>
        <taxon>Clostridia</taxon>
        <taxon>Lachnospirales</taxon>
        <taxon>Lachnospiraceae</taxon>
        <taxon>Anaerocolumna</taxon>
    </lineage>
</organism>
<dbReference type="PANTHER" id="PTHR43525">
    <property type="entry name" value="PROTEIN MALY"/>
    <property type="match status" value="1"/>
</dbReference>